<gene>
    <name evidence="1" type="ORF">ECRASSUSDP1_LOCUS10726</name>
</gene>
<reference evidence="1" key="1">
    <citation type="submission" date="2023-07" db="EMBL/GenBank/DDBJ databases">
        <authorList>
            <consortium name="AG Swart"/>
            <person name="Singh M."/>
            <person name="Singh A."/>
            <person name="Seah K."/>
            <person name="Emmerich C."/>
        </authorList>
    </citation>
    <scope>NUCLEOTIDE SEQUENCE</scope>
    <source>
        <strain evidence="1">DP1</strain>
    </source>
</reference>
<name>A0AAD1UH99_EUPCR</name>
<comment type="caution">
    <text evidence="1">The sequence shown here is derived from an EMBL/GenBank/DDBJ whole genome shotgun (WGS) entry which is preliminary data.</text>
</comment>
<dbReference type="EMBL" id="CAMPGE010010578">
    <property type="protein sequence ID" value="CAI2369426.1"/>
    <property type="molecule type" value="Genomic_DNA"/>
</dbReference>
<proteinExistence type="predicted"/>
<evidence type="ECO:0000313" key="1">
    <source>
        <dbReference type="EMBL" id="CAI2369426.1"/>
    </source>
</evidence>
<dbReference type="AlphaFoldDB" id="A0AAD1UH99"/>
<sequence length="61" mass="7011">MNSLVHFPQYPSPPSSLLALLSEHAWLPSSSYYNMNPSFAVCIAERLFILLKEHPRVIQRL</sequence>
<keyword evidence="2" id="KW-1185">Reference proteome</keyword>
<dbReference type="Proteomes" id="UP001295684">
    <property type="component" value="Unassembled WGS sequence"/>
</dbReference>
<evidence type="ECO:0000313" key="2">
    <source>
        <dbReference type="Proteomes" id="UP001295684"/>
    </source>
</evidence>
<protein>
    <submittedName>
        <fullName evidence="1">Uncharacterized protein</fullName>
    </submittedName>
</protein>
<accession>A0AAD1UH99</accession>
<organism evidence="1 2">
    <name type="scientific">Euplotes crassus</name>
    <dbReference type="NCBI Taxonomy" id="5936"/>
    <lineage>
        <taxon>Eukaryota</taxon>
        <taxon>Sar</taxon>
        <taxon>Alveolata</taxon>
        <taxon>Ciliophora</taxon>
        <taxon>Intramacronucleata</taxon>
        <taxon>Spirotrichea</taxon>
        <taxon>Hypotrichia</taxon>
        <taxon>Euplotida</taxon>
        <taxon>Euplotidae</taxon>
        <taxon>Moneuplotes</taxon>
    </lineage>
</organism>